<reference evidence="1 2" key="1">
    <citation type="journal article" date="2014" name="Acta Crystallogr. D">
        <title>Structure-based characterization and antifreeze properties of a hyperactive ice-binding protein from the Antarctic bacterium Flavobacterium frigoris PS1.</title>
        <authorList>
            <person name="Do H."/>
            <person name="Kim S.J."/>
            <person name="Kim H.J."/>
            <person name="Lee J.H."/>
        </authorList>
    </citation>
    <scope>NUCLEOTIDE SEQUENCE [LARGE SCALE GENOMIC DNA]</scope>
    <source>
        <strain evidence="1 2">PS1</strain>
    </source>
</reference>
<protein>
    <submittedName>
        <fullName evidence="1">Uncharacterized protein</fullName>
    </submittedName>
</protein>
<sequence>MLPPKSSFMKATIQTVAKATLKKIPYFVIEISNLYGNLLI</sequence>
<keyword evidence="2" id="KW-1185">Reference proteome</keyword>
<proteinExistence type="predicted"/>
<dbReference type="AlphaFoldDB" id="H7FSE2"/>
<dbReference type="PATRIC" id="fig|1086011.3.peg.2455"/>
<gene>
    <name evidence="1" type="ORF">HJ01_02507</name>
</gene>
<organism evidence="1 2">
    <name type="scientific">Flavobacterium frigoris (strain PS1)</name>
    <dbReference type="NCBI Taxonomy" id="1086011"/>
    <lineage>
        <taxon>Bacteria</taxon>
        <taxon>Pseudomonadati</taxon>
        <taxon>Bacteroidota</taxon>
        <taxon>Flavobacteriia</taxon>
        <taxon>Flavobacteriales</taxon>
        <taxon>Flavobacteriaceae</taxon>
        <taxon>Flavobacterium</taxon>
    </lineage>
</organism>
<evidence type="ECO:0000313" key="2">
    <source>
        <dbReference type="Proteomes" id="UP000005566"/>
    </source>
</evidence>
<name>H7FSE2_FLAFP</name>
<evidence type="ECO:0000313" key="1">
    <source>
        <dbReference type="EMBL" id="EIA08785.1"/>
    </source>
</evidence>
<accession>H7FSE2</accession>
<dbReference type="STRING" id="1086011.HJ01_02507"/>
<dbReference type="EMBL" id="AHKF01000018">
    <property type="protein sequence ID" value="EIA08785.1"/>
    <property type="molecule type" value="Genomic_DNA"/>
</dbReference>
<comment type="caution">
    <text evidence="1">The sequence shown here is derived from an EMBL/GenBank/DDBJ whole genome shotgun (WGS) entry which is preliminary data.</text>
</comment>
<dbReference type="Proteomes" id="UP000005566">
    <property type="component" value="Unassembled WGS sequence"/>
</dbReference>